<dbReference type="EMBL" id="SMMG02000003">
    <property type="protein sequence ID" value="KAA3479340.1"/>
    <property type="molecule type" value="Genomic_DNA"/>
</dbReference>
<evidence type="ECO:0000313" key="1">
    <source>
        <dbReference type="EMBL" id="KAA3479340.1"/>
    </source>
</evidence>
<dbReference type="AlphaFoldDB" id="A0A5B6WCK4"/>
<dbReference type="Proteomes" id="UP000325315">
    <property type="component" value="Unassembled WGS sequence"/>
</dbReference>
<gene>
    <name evidence="1" type="ORF">EPI10_019862</name>
</gene>
<evidence type="ECO:0000313" key="2">
    <source>
        <dbReference type="Proteomes" id="UP000325315"/>
    </source>
</evidence>
<keyword evidence="2" id="KW-1185">Reference proteome</keyword>
<reference evidence="2" key="1">
    <citation type="journal article" date="2019" name="Plant Biotechnol. J.">
        <title>Genome sequencing of the Australian wild diploid species Gossypium australe highlights disease resistance and delayed gland morphogenesis.</title>
        <authorList>
            <person name="Cai Y."/>
            <person name="Cai X."/>
            <person name="Wang Q."/>
            <person name="Wang P."/>
            <person name="Zhang Y."/>
            <person name="Cai C."/>
            <person name="Xu Y."/>
            <person name="Wang K."/>
            <person name="Zhou Z."/>
            <person name="Wang C."/>
            <person name="Geng S."/>
            <person name="Li B."/>
            <person name="Dong Q."/>
            <person name="Hou Y."/>
            <person name="Wang H."/>
            <person name="Ai P."/>
            <person name="Liu Z."/>
            <person name="Yi F."/>
            <person name="Sun M."/>
            <person name="An G."/>
            <person name="Cheng J."/>
            <person name="Zhang Y."/>
            <person name="Shi Q."/>
            <person name="Xie Y."/>
            <person name="Shi X."/>
            <person name="Chang Y."/>
            <person name="Huang F."/>
            <person name="Chen Y."/>
            <person name="Hong S."/>
            <person name="Mi L."/>
            <person name="Sun Q."/>
            <person name="Zhang L."/>
            <person name="Zhou B."/>
            <person name="Peng R."/>
            <person name="Zhang X."/>
            <person name="Liu F."/>
        </authorList>
    </citation>
    <scope>NUCLEOTIDE SEQUENCE [LARGE SCALE GENOMIC DNA]</scope>
    <source>
        <strain evidence="2">cv. PA1801</strain>
    </source>
</reference>
<accession>A0A5B6WCK4</accession>
<proteinExistence type="predicted"/>
<sequence length="85" mass="9203">MAQCGIQNILEMKLVENGEAFFMIHNVFESIVLMVVVEDIGSPGNVMQKAWAGVVAAIEHNRSRLTSITGPIFSGKLCGSGNTFF</sequence>
<dbReference type="OrthoDB" id="1701437at2759"/>
<organism evidence="1 2">
    <name type="scientific">Gossypium australe</name>
    <dbReference type="NCBI Taxonomy" id="47621"/>
    <lineage>
        <taxon>Eukaryota</taxon>
        <taxon>Viridiplantae</taxon>
        <taxon>Streptophyta</taxon>
        <taxon>Embryophyta</taxon>
        <taxon>Tracheophyta</taxon>
        <taxon>Spermatophyta</taxon>
        <taxon>Magnoliopsida</taxon>
        <taxon>eudicotyledons</taxon>
        <taxon>Gunneridae</taxon>
        <taxon>Pentapetalae</taxon>
        <taxon>rosids</taxon>
        <taxon>malvids</taxon>
        <taxon>Malvales</taxon>
        <taxon>Malvaceae</taxon>
        <taxon>Malvoideae</taxon>
        <taxon>Gossypium</taxon>
    </lineage>
</organism>
<comment type="caution">
    <text evidence="1">The sequence shown here is derived from an EMBL/GenBank/DDBJ whole genome shotgun (WGS) entry which is preliminary data.</text>
</comment>
<name>A0A5B6WCK4_9ROSI</name>
<protein>
    <submittedName>
        <fullName evidence="1">Peroxisome biogenesis protein 2-like isoform X4</fullName>
    </submittedName>
</protein>